<evidence type="ECO:0000259" key="2">
    <source>
        <dbReference type="Pfam" id="PF25482"/>
    </source>
</evidence>
<evidence type="ECO:0000256" key="1">
    <source>
        <dbReference type="SAM" id="MobiDB-lite"/>
    </source>
</evidence>
<dbReference type="AlphaFoldDB" id="A0AAN7ZVJ4"/>
<dbReference type="Proteomes" id="UP001310594">
    <property type="component" value="Unassembled WGS sequence"/>
</dbReference>
<sequence length="736" mass="84251">MEDYEITNARKWDLNWKENQRQAPTSSGWKAVEPQSESIRRRDPPKNIPGSTPRKWNDAGRHGRRDRRERQPARLIEHSDNEAEALWRANQPAADSVKIPDDLILKDKEDNSEKQHEIIAKQHRTYIYTEHAKGFGGSRLFGIWGEKAAVAATKLAIAAWVDDCGYGAKSSRSAKFAKIVSLTPKLRERAEKAWEREVRKQRFRRHPPMGMAFGAIGSFHWPVKEYRPEEILGTNFEAFDPIRMDTSCYVVFVKAWNVFRVMGKPSAVKEGLQRIRQTCFQIAARQLNPVRQYLLQWSDPTMLPLSIYTADYKPPAILSSGTTNGEGGVTVRKSPRGDEFGHHPRSPEQAAEQTKRSDERLRLTVLRNLSKLNYYRGYVQMRLRLGTFLAVQYMEAKYGCYDLDEYETMLQASQFSGEVTQELGHKATEQALLPALQATTKMVTPSEATVNDLKSVKPIYTVSFTFRDSAGHYRLTVEWHETFDEATNKMHFEEVSKKWTRLDRDCSALTSLLDVSLCDLSDGSAWQFDVLASPQVIDEAKLSPNLLAFTRNLRIEPDAAAKARRDEVFVRFNPFANLACFQQRVTFQYAMFNSDYTLELSRFQDRTYPERTGSLLKGPTGPIVTEPRWSVNVFRKSWDAMLADNERLPIGKQVSWQPDVATWFPYDIGPGSTTIDEKNPNQGWEQLMEKLKQVEAFVREVKATTPKEADGEDEEPLMKEEEVKEEQDFLGGMTVG</sequence>
<feature type="compositionally biased region" description="Basic and acidic residues" evidence="1">
    <location>
        <begin position="8"/>
        <end position="20"/>
    </location>
</feature>
<feature type="region of interest" description="Disordered" evidence="1">
    <location>
        <begin position="1"/>
        <end position="76"/>
    </location>
</feature>
<feature type="region of interest" description="Disordered" evidence="1">
    <location>
        <begin position="319"/>
        <end position="357"/>
    </location>
</feature>
<reference evidence="3" key="1">
    <citation type="submission" date="2023-08" db="EMBL/GenBank/DDBJ databases">
        <title>Black Yeasts Isolated from many extreme environments.</title>
        <authorList>
            <person name="Coleine C."/>
            <person name="Stajich J.E."/>
            <person name="Selbmann L."/>
        </authorList>
    </citation>
    <scope>NUCLEOTIDE SEQUENCE</scope>
    <source>
        <strain evidence="3">CCFEE 5810</strain>
    </source>
</reference>
<proteinExistence type="predicted"/>
<dbReference type="Pfam" id="PF25482">
    <property type="entry name" value="DUF7905"/>
    <property type="match status" value="1"/>
</dbReference>
<name>A0AAN7ZVJ4_9PEZI</name>
<comment type="caution">
    <text evidence="3">The sequence shown here is derived from an EMBL/GenBank/DDBJ whole genome shotgun (WGS) entry which is preliminary data.</text>
</comment>
<organism evidence="3 4">
    <name type="scientific">Elasticomyces elasticus</name>
    <dbReference type="NCBI Taxonomy" id="574655"/>
    <lineage>
        <taxon>Eukaryota</taxon>
        <taxon>Fungi</taxon>
        <taxon>Dikarya</taxon>
        <taxon>Ascomycota</taxon>
        <taxon>Pezizomycotina</taxon>
        <taxon>Dothideomycetes</taxon>
        <taxon>Dothideomycetidae</taxon>
        <taxon>Mycosphaerellales</taxon>
        <taxon>Teratosphaeriaceae</taxon>
        <taxon>Elasticomyces</taxon>
    </lineage>
</organism>
<evidence type="ECO:0000313" key="4">
    <source>
        <dbReference type="Proteomes" id="UP001310594"/>
    </source>
</evidence>
<evidence type="ECO:0000313" key="3">
    <source>
        <dbReference type="EMBL" id="KAK5691205.1"/>
    </source>
</evidence>
<protein>
    <recommendedName>
        <fullName evidence="2">DUF7905 domain-containing protein</fullName>
    </recommendedName>
</protein>
<dbReference type="InterPro" id="IPR057227">
    <property type="entry name" value="DUF7905"/>
</dbReference>
<feature type="compositionally biased region" description="Basic and acidic residues" evidence="1">
    <location>
        <begin position="335"/>
        <end position="346"/>
    </location>
</feature>
<gene>
    <name evidence="3" type="ORF">LTR97_011857</name>
</gene>
<accession>A0AAN7ZVJ4</accession>
<feature type="region of interest" description="Disordered" evidence="1">
    <location>
        <begin position="703"/>
        <end position="736"/>
    </location>
</feature>
<feature type="compositionally biased region" description="Basic and acidic residues" evidence="1">
    <location>
        <begin position="55"/>
        <end position="76"/>
    </location>
</feature>
<dbReference type="EMBL" id="JAVRQU010000022">
    <property type="protein sequence ID" value="KAK5691205.1"/>
    <property type="molecule type" value="Genomic_DNA"/>
</dbReference>
<feature type="domain" description="DUF7905" evidence="2">
    <location>
        <begin position="347"/>
        <end position="666"/>
    </location>
</feature>